<evidence type="ECO:0000256" key="1">
    <source>
        <dbReference type="ARBA" id="ARBA00004686"/>
    </source>
</evidence>
<dbReference type="EC" id="6.3.3.1" evidence="3"/>
<dbReference type="InterPro" id="IPR004733">
    <property type="entry name" value="PurM_cligase"/>
</dbReference>
<gene>
    <name evidence="14" type="ORF">CO019_00820</name>
</gene>
<evidence type="ECO:0000259" key="12">
    <source>
        <dbReference type="Pfam" id="PF00586"/>
    </source>
</evidence>
<dbReference type="GO" id="GO:0006189">
    <property type="term" value="P:'de novo' IMP biosynthetic process"/>
    <property type="evidence" value="ECO:0007669"/>
    <property type="project" value="UniProtKB-UniPathway"/>
</dbReference>
<dbReference type="InterPro" id="IPR036676">
    <property type="entry name" value="PurM-like_C_sf"/>
</dbReference>
<evidence type="ECO:0000313" key="14">
    <source>
        <dbReference type="EMBL" id="PJC65798.1"/>
    </source>
</evidence>
<evidence type="ECO:0000256" key="9">
    <source>
        <dbReference type="ARBA" id="ARBA00032931"/>
    </source>
</evidence>
<organism evidence="14 15">
    <name type="scientific">Candidatus Berkelbacteria bacterium CG_4_9_14_0_2_um_filter_42_30</name>
    <dbReference type="NCBI Taxonomy" id="1974506"/>
    <lineage>
        <taxon>Bacteria</taxon>
        <taxon>Candidatus Berkelbacteria</taxon>
    </lineage>
</organism>
<comment type="similarity">
    <text evidence="2">Belongs to the AIR synthase family.</text>
</comment>
<dbReference type="Gene3D" id="3.90.650.10">
    <property type="entry name" value="PurM-like C-terminal domain"/>
    <property type="match status" value="1"/>
</dbReference>
<dbReference type="Pfam" id="PF00586">
    <property type="entry name" value="AIRS"/>
    <property type="match status" value="1"/>
</dbReference>
<dbReference type="Proteomes" id="UP000230051">
    <property type="component" value="Unassembled WGS sequence"/>
</dbReference>
<evidence type="ECO:0000256" key="8">
    <source>
        <dbReference type="ARBA" id="ARBA00031908"/>
    </source>
</evidence>
<evidence type="ECO:0000256" key="10">
    <source>
        <dbReference type="ARBA" id="ARBA00033093"/>
    </source>
</evidence>
<comment type="pathway">
    <text evidence="1">Purine metabolism; IMP biosynthesis via de novo pathway; 5-amino-1-(5-phospho-D-ribosyl)imidazole from N(2)-formyl-N(1)-(5-phospho-D-ribosyl)glycinamide: step 2/2.</text>
</comment>
<dbReference type="AlphaFoldDB" id="A0A2M8G2D3"/>
<evidence type="ECO:0000256" key="5">
    <source>
        <dbReference type="ARBA" id="ARBA00022598"/>
    </source>
</evidence>
<reference evidence="15" key="1">
    <citation type="submission" date="2017-09" db="EMBL/GenBank/DDBJ databases">
        <title>Depth-based differentiation of microbial function through sediment-hosted aquifers and enrichment of novel symbionts in the deep terrestrial subsurface.</title>
        <authorList>
            <person name="Probst A.J."/>
            <person name="Ladd B."/>
            <person name="Jarett J.K."/>
            <person name="Geller-Mcgrath D.E."/>
            <person name="Sieber C.M.K."/>
            <person name="Emerson J.B."/>
            <person name="Anantharaman K."/>
            <person name="Thomas B.C."/>
            <person name="Malmstrom R."/>
            <person name="Stieglmeier M."/>
            <person name="Klingl A."/>
            <person name="Woyke T."/>
            <person name="Ryan C.M."/>
            <person name="Banfield J.F."/>
        </authorList>
    </citation>
    <scope>NUCLEOTIDE SEQUENCE [LARGE SCALE GENOMIC DNA]</scope>
</reference>
<dbReference type="PANTHER" id="PTHR10520:SF12">
    <property type="entry name" value="TRIFUNCTIONAL PURINE BIOSYNTHETIC PROTEIN ADENOSINE-3"/>
    <property type="match status" value="1"/>
</dbReference>
<dbReference type="InterPro" id="IPR016188">
    <property type="entry name" value="PurM-like_N"/>
</dbReference>
<dbReference type="UniPathway" id="UPA00074">
    <property type="reaction ID" value="UER00129"/>
</dbReference>
<evidence type="ECO:0000256" key="11">
    <source>
        <dbReference type="ARBA" id="ARBA00049057"/>
    </source>
</evidence>
<dbReference type="SUPFAM" id="SSF56042">
    <property type="entry name" value="PurM C-terminal domain-like"/>
    <property type="match status" value="1"/>
</dbReference>
<evidence type="ECO:0000256" key="2">
    <source>
        <dbReference type="ARBA" id="ARBA00010280"/>
    </source>
</evidence>
<dbReference type="SUPFAM" id="SSF55326">
    <property type="entry name" value="PurM N-terminal domain-like"/>
    <property type="match status" value="1"/>
</dbReference>
<accession>A0A2M8G2D3</accession>
<dbReference type="GO" id="GO:0004637">
    <property type="term" value="F:phosphoribosylamine-glycine ligase activity"/>
    <property type="evidence" value="ECO:0007669"/>
    <property type="project" value="TreeGrafter"/>
</dbReference>
<protein>
    <recommendedName>
        <fullName evidence="4">Phosphoribosylformylglycinamidine cyclo-ligase</fullName>
        <ecNumber evidence="3">6.3.3.1</ecNumber>
    </recommendedName>
    <alternativeName>
        <fullName evidence="9">AIR synthase</fullName>
    </alternativeName>
    <alternativeName>
        <fullName evidence="10">AIRS</fullName>
    </alternativeName>
    <alternativeName>
        <fullName evidence="8">Phosphoribosyl-aminoimidazole synthetase</fullName>
    </alternativeName>
</protein>
<evidence type="ECO:0000256" key="6">
    <source>
        <dbReference type="ARBA" id="ARBA00022741"/>
    </source>
</evidence>
<proteinExistence type="inferred from homology"/>
<evidence type="ECO:0000259" key="13">
    <source>
        <dbReference type="Pfam" id="PF02769"/>
    </source>
</evidence>
<dbReference type="GO" id="GO:0046084">
    <property type="term" value="P:adenine biosynthetic process"/>
    <property type="evidence" value="ECO:0007669"/>
    <property type="project" value="TreeGrafter"/>
</dbReference>
<dbReference type="InterPro" id="IPR036921">
    <property type="entry name" value="PurM-like_N_sf"/>
</dbReference>
<dbReference type="InterPro" id="IPR010918">
    <property type="entry name" value="PurM-like_C_dom"/>
</dbReference>
<dbReference type="GO" id="GO:0005829">
    <property type="term" value="C:cytosol"/>
    <property type="evidence" value="ECO:0007669"/>
    <property type="project" value="TreeGrafter"/>
</dbReference>
<keyword evidence="7" id="KW-0067">ATP-binding</keyword>
<evidence type="ECO:0000256" key="7">
    <source>
        <dbReference type="ARBA" id="ARBA00022840"/>
    </source>
</evidence>
<dbReference type="GO" id="GO:0005524">
    <property type="term" value="F:ATP binding"/>
    <property type="evidence" value="ECO:0007669"/>
    <property type="project" value="UniProtKB-KW"/>
</dbReference>
<comment type="catalytic activity">
    <reaction evidence="11">
        <text>2-formamido-N(1)-(5-O-phospho-beta-D-ribosyl)acetamidine + ATP = 5-amino-1-(5-phospho-beta-D-ribosyl)imidazole + ADP + phosphate + H(+)</text>
        <dbReference type="Rhea" id="RHEA:23032"/>
        <dbReference type="ChEBI" id="CHEBI:15378"/>
        <dbReference type="ChEBI" id="CHEBI:30616"/>
        <dbReference type="ChEBI" id="CHEBI:43474"/>
        <dbReference type="ChEBI" id="CHEBI:137981"/>
        <dbReference type="ChEBI" id="CHEBI:147287"/>
        <dbReference type="ChEBI" id="CHEBI:456216"/>
        <dbReference type="EC" id="6.3.3.1"/>
    </reaction>
</comment>
<comment type="caution">
    <text evidence="14">The sequence shown here is derived from an EMBL/GenBank/DDBJ whole genome shotgun (WGS) entry which is preliminary data.</text>
</comment>
<dbReference type="EMBL" id="PFQW01000019">
    <property type="protein sequence ID" value="PJC65798.1"/>
    <property type="molecule type" value="Genomic_DNA"/>
</dbReference>
<keyword evidence="5" id="KW-0436">Ligase</keyword>
<name>A0A2M8G2D3_9BACT</name>
<evidence type="ECO:0000256" key="3">
    <source>
        <dbReference type="ARBA" id="ARBA00013047"/>
    </source>
</evidence>
<dbReference type="GO" id="GO:0004641">
    <property type="term" value="F:phosphoribosylformylglycinamidine cyclo-ligase activity"/>
    <property type="evidence" value="ECO:0007669"/>
    <property type="project" value="UniProtKB-EC"/>
</dbReference>
<keyword evidence="6" id="KW-0547">Nucleotide-binding</keyword>
<sequence>MYDPTKPYKKKIIEEIQKTWKTPYISVKNSLVNKKFDYPEYHHSDGIGTKGIYHWQKKSFKNAVIDAMAMNLNDLAIVRAIPYAIIDHMILPRDDQRAILQIISELAAICRKQKIAITGGETAIHDDASGLEISISMLGFVKKPVANKFRRGDILIGIASNGLHSNGFSKIRKVFKNEFRPDFIKPTFIYLLQILKLAEKFDIGGIMHITGGAYTKLKDLLDENLDVKIYRLHKLRPQKIFFELSRRGVLDEEMYKTFNCGIGFILSVRKNQVQKCLSAIKSLPADIIGEVMSGSGKIIIESKFSDAIVEY</sequence>
<evidence type="ECO:0000313" key="15">
    <source>
        <dbReference type="Proteomes" id="UP000230051"/>
    </source>
</evidence>
<dbReference type="Gene3D" id="3.30.1330.10">
    <property type="entry name" value="PurM-like, N-terminal domain"/>
    <property type="match status" value="1"/>
</dbReference>
<evidence type="ECO:0000256" key="4">
    <source>
        <dbReference type="ARBA" id="ARBA00020367"/>
    </source>
</evidence>
<feature type="domain" description="PurM-like C-terminal" evidence="13">
    <location>
        <begin position="151"/>
        <end position="296"/>
    </location>
</feature>
<dbReference type="Pfam" id="PF02769">
    <property type="entry name" value="AIRS_C"/>
    <property type="match status" value="1"/>
</dbReference>
<dbReference type="PANTHER" id="PTHR10520">
    <property type="entry name" value="TRIFUNCTIONAL PURINE BIOSYNTHETIC PROTEIN ADENOSINE-3-RELATED"/>
    <property type="match status" value="1"/>
</dbReference>
<feature type="domain" description="PurM-like N-terminal" evidence="12">
    <location>
        <begin position="45"/>
        <end position="141"/>
    </location>
</feature>